<gene>
    <name evidence="1" type="ORF">E6K78_05480</name>
</gene>
<dbReference type="Proteomes" id="UP000316609">
    <property type="component" value="Unassembled WGS sequence"/>
</dbReference>
<evidence type="ECO:0000313" key="2">
    <source>
        <dbReference type="Proteomes" id="UP000316609"/>
    </source>
</evidence>
<dbReference type="EMBL" id="VBOY01000046">
    <property type="protein sequence ID" value="TMQ67226.1"/>
    <property type="molecule type" value="Genomic_DNA"/>
</dbReference>
<dbReference type="AlphaFoldDB" id="A0A538TUC1"/>
<accession>A0A538TUC1</accession>
<evidence type="ECO:0000313" key="1">
    <source>
        <dbReference type="EMBL" id="TMQ67226.1"/>
    </source>
</evidence>
<proteinExistence type="predicted"/>
<comment type="caution">
    <text evidence="1">The sequence shown here is derived from an EMBL/GenBank/DDBJ whole genome shotgun (WGS) entry which is preliminary data.</text>
</comment>
<name>A0A538TUC1_UNCEI</name>
<sequence length="103" mass="11966">MLLIREIMYCKPGKVRSLVEKFVAMSKLSEKSGMGKMRVMTDLSAERYWTVVSEMEVGSLKAFEEMFQGMGQSESDQKEFENIMKGYHDLVDHGRREIYKIEA</sequence>
<protein>
    <submittedName>
        <fullName evidence="1">Uncharacterized protein</fullName>
    </submittedName>
</protein>
<reference evidence="1 2" key="1">
    <citation type="journal article" date="2019" name="Nat. Microbiol.">
        <title>Mediterranean grassland soil C-N compound turnover is dependent on rainfall and depth, and is mediated by genomically divergent microorganisms.</title>
        <authorList>
            <person name="Diamond S."/>
            <person name="Andeer P.F."/>
            <person name="Li Z."/>
            <person name="Crits-Christoph A."/>
            <person name="Burstein D."/>
            <person name="Anantharaman K."/>
            <person name="Lane K.R."/>
            <person name="Thomas B.C."/>
            <person name="Pan C."/>
            <person name="Northen T.R."/>
            <person name="Banfield J.F."/>
        </authorList>
    </citation>
    <scope>NUCLEOTIDE SEQUENCE [LARGE SCALE GENOMIC DNA]</scope>
    <source>
        <strain evidence="1">WS_8</strain>
    </source>
</reference>
<organism evidence="1 2">
    <name type="scientific">Eiseniibacteriota bacterium</name>
    <dbReference type="NCBI Taxonomy" id="2212470"/>
    <lineage>
        <taxon>Bacteria</taxon>
        <taxon>Candidatus Eiseniibacteriota</taxon>
    </lineage>
</organism>